<dbReference type="PANTHER" id="PTHR43507">
    <property type="entry name" value="NADH-UBIQUINONE OXIDOREDUCTASE CHAIN 4"/>
    <property type="match status" value="1"/>
</dbReference>
<feature type="transmembrane region" description="Helical" evidence="7">
    <location>
        <begin position="121"/>
        <end position="139"/>
    </location>
</feature>
<dbReference type="GO" id="GO:0031966">
    <property type="term" value="C:mitochondrial membrane"/>
    <property type="evidence" value="ECO:0007669"/>
    <property type="project" value="UniProtKB-SubCell"/>
</dbReference>
<feature type="transmembrane region" description="Helical" evidence="7">
    <location>
        <begin position="84"/>
        <end position="109"/>
    </location>
</feature>
<evidence type="ECO:0000256" key="2">
    <source>
        <dbReference type="ARBA" id="ARBA00004141"/>
    </source>
</evidence>
<feature type="transmembrane region" description="Helical" evidence="7">
    <location>
        <begin position="175"/>
        <end position="197"/>
    </location>
</feature>
<evidence type="ECO:0000259" key="8">
    <source>
        <dbReference type="Pfam" id="PF00361"/>
    </source>
</evidence>
<feature type="domain" description="NADH:quinone oxidoreductase/Mrp antiporter transmembrane" evidence="8">
    <location>
        <begin position="140"/>
        <end position="426"/>
    </location>
</feature>
<dbReference type="GO" id="GO:0015990">
    <property type="term" value="P:electron transport coupled proton transport"/>
    <property type="evidence" value="ECO:0007669"/>
    <property type="project" value="TreeGrafter"/>
</dbReference>
<keyword evidence="7" id="KW-0520">NAD</keyword>
<dbReference type="EC" id="7.1.1.2" evidence="7"/>
<feature type="transmembrane region" description="Helical" evidence="7">
    <location>
        <begin position="413"/>
        <end position="435"/>
    </location>
</feature>
<feature type="transmembrane region" description="Helical" evidence="7">
    <location>
        <begin position="246"/>
        <end position="267"/>
    </location>
</feature>
<organism evidence="9">
    <name type="scientific">Synchytrium taraxaci</name>
    <dbReference type="NCBI Taxonomy" id="1383262"/>
    <lineage>
        <taxon>Eukaryota</taxon>
        <taxon>Fungi</taxon>
        <taxon>Fungi incertae sedis</taxon>
        <taxon>Chytridiomycota</taxon>
        <taxon>Chytridiomycota incertae sedis</taxon>
        <taxon>Chytridiomycetes</taxon>
        <taxon>Synchytriales</taxon>
        <taxon>Synchytriaceae</taxon>
        <taxon>Synchytrium</taxon>
    </lineage>
</organism>
<evidence type="ECO:0000313" key="9">
    <source>
        <dbReference type="EMBL" id="QCQ69083.1"/>
    </source>
</evidence>
<dbReference type="GO" id="GO:0048039">
    <property type="term" value="F:ubiquinone binding"/>
    <property type="evidence" value="ECO:0007669"/>
    <property type="project" value="TreeGrafter"/>
</dbReference>
<evidence type="ECO:0000256" key="4">
    <source>
        <dbReference type="ARBA" id="ARBA00022692"/>
    </source>
</evidence>
<comment type="similarity">
    <text evidence="3 7">Belongs to the complex I subunit 4 family.</text>
</comment>
<feature type="transmembrane region" description="Helical" evidence="7">
    <location>
        <begin position="279"/>
        <end position="302"/>
    </location>
</feature>
<evidence type="ECO:0000256" key="3">
    <source>
        <dbReference type="ARBA" id="ARBA00009025"/>
    </source>
</evidence>
<dbReference type="Pfam" id="PF00361">
    <property type="entry name" value="Proton_antipo_M"/>
    <property type="match status" value="1"/>
</dbReference>
<comment type="function">
    <text evidence="1">Core subunit of the mitochondrial membrane respiratory chain NADH dehydrogenase (Complex I) that is believed to belong to the minimal assembly required for catalysis. Complex I functions in the transfer of electrons from NADH to the respiratory chain. The immediate electron acceptor for the enzyme is believed to be ubiquinone.</text>
</comment>
<keyword evidence="5 7" id="KW-1133">Transmembrane helix</keyword>
<comment type="function">
    <text evidence="7">Core subunit of the mitochondrial membrane respiratory chain NADH dehydrogenase (Complex I) which catalyzes electron transfer from NADH through the respiratory chain, using ubiquinone as an electron acceptor. Essential for the catalytic activity and assembly of complex I.</text>
</comment>
<feature type="transmembrane region" description="Helical" evidence="7">
    <location>
        <begin position="145"/>
        <end position="163"/>
    </location>
</feature>
<feature type="transmembrane region" description="Helical" evidence="7">
    <location>
        <begin position="338"/>
        <end position="359"/>
    </location>
</feature>
<comment type="catalytic activity">
    <reaction evidence="7">
        <text>a ubiquinone + NADH + 5 H(+)(in) = a ubiquinol + NAD(+) + 4 H(+)(out)</text>
        <dbReference type="Rhea" id="RHEA:29091"/>
        <dbReference type="Rhea" id="RHEA-COMP:9565"/>
        <dbReference type="Rhea" id="RHEA-COMP:9566"/>
        <dbReference type="ChEBI" id="CHEBI:15378"/>
        <dbReference type="ChEBI" id="CHEBI:16389"/>
        <dbReference type="ChEBI" id="CHEBI:17976"/>
        <dbReference type="ChEBI" id="CHEBI:57540"/>
        <dbReference type="ChEBI" id="CHEBI:57945"/>
        <dbReference type="EC" id="7.1.1.2"/>
    </reaction>
</comment>
<name>A0A4P8NP98_9FUNG</name>
<feature type="transmembrane region" description="Helical" evidence="7">
    <location>
        <begin position="53"/>
        <end position="72"/>
    </location>
</feature>
<keyword evidence="7 9" id="KW-0496">Mitochondrion</keyword>
<feature type="transmembrane region" description="Helical" evidence="7">
    <location>
        <begin position="309"/>
        <end position="326"/>
    </location>
</feature>
<evidence type="ECO:0000256" key="7">
    <source>
        <dbReference type="RuleBase" id="RU003297"/>
    </source>
</evidence>
<dbReference type="InterPro" id="IPR001750">
    <property type="entry name" value="ND/Mrp_TM"/>
</dbReference>
<geneLocation type="mitochondrion" evidence="9"/>
<comment type="subcellular location">
    <subcellularLocation>
        <location evidence="2">Membrane</location>
        <topology evidence="2">Multi-pass membrane protein</topology>
    </subcellularLocation>
    <subcellularLocation>
        <location evidence="7">Mitochondrion membrane</location>
        <topology evidence="7">Multi-pass membrane protein</topology>
    </subcellularLocation>
</comment>
<keyword evidence="4 7" id="KW-0812">Transmembrane</keyword>
<feature type="transmembrane region" description="Helical" evidence="7">
    <location>
        <begin position="462"/>
        <end position="483"/>
    </location>
</feature>
<keyword evidence="7" id="KW-0679">Respiratory chain</keyword>
<dbReference type="AlphaFoldDB" id="A0A4P8NP98"/>
<dbReference type="GO" id="GO:0042773">
    <property type="term" value="P:ATP synthesis coupled electron transport"/>
    <property type="evidence" value="ECO:0007669"/>
    <property type="project" value="InterPro"/>
</dbReference>
<dbReference type="NCBIfam" id="TIGR01972">
    <property type="entry name" value="NDH_I_M"/>
    <property type="match status" value="1"/>
</dbReference>
<dbReference type="PRINTS" id="PR01437">
    <property type="entry name" value="NUOXDRDTASE4"/>
</dbReference>
<keyword evidence="6 7" id="KW-0472">Membrane</keyword>
<keyword evidence="7" id="KW-0830">Ubiquinone</keyword>
<keyword evidence="7" id="KW-0813">Transport</keyword>
<keyword evidence="7" id="KW-0249">Electron transport</keyword>
<feature type="transmembrane region" description="Helical" evidence="7">
    <location>
        <begin position="217"/>
        <end position="239"/>
    </location>
</feature>
<evidence type="ECO:0000256" key="1">
    <source>
        <dbReference type="ARBA" id="ARBA00003257"/>
    </source>
</evidence>
<evidence type="ECO:0000256" key="6">
    <source>
        <dbReference type="ARBA" id="ARBA00023136"/>
    </source>
</evidence>
<dbReference type="InterPro" id="IPR003918">
    <property type="entry name" value="NADH_UbQ_OxRdtase"/>
</dbReference>
<sequence length="496" mass="56730">MLYLTLIYPLISIIMISFKSVAAPAAEATAADNRSKTGVAYAADTEKEVYKTALFFSLLNLIHTLFLFYFFIPNSISFQFQSFGIFGIDGISLWLIWLVNMLTPIVLLSCWKIDLVLSKSFVVYILIIQILSLAVFIVLDLLLFYINFESVLIPMFFLIAFWGSRNRKIHAAYQFFMYTLLGSLFLLLSIIYIYLEIGTLDYHILSIYPISSYYQNILWFSFFISFAIKIPMFPMHIWLPEAHVEAPTAASVILAAILLKLGSYGFLRYSLPIFNIASLTYQNFIFCLCLLGILYASLVCLAQWDIKKIIAYSSVGHMNLATLGLFTQNQQALNGGIYFLISHGLISAGLFLLVGILYDRYHTRTIRYYRGLVLFMPVFSFLLLIFSLANIAVPGTSGFISEFLIFIGLFQNNLFIALFATLAIILTPSFMLWVLHKMLYGTLSTYLSCLYQDLTRKEFQMLFPLLLFLFLFGLYPFLILEYFQFLRPLGPHSSAP</sequence>
<gene>
    <name evidence="9" type="primary">nad4</name>
</gene>
<dbReference type="GO" id="GO:0008137">
    <property type="term" value="F:NADH dehydrogenase (ubiquinone) activity"/>
    <property type="evidence" value="ECO:0007669"/>
    <property type="project" value="UniProtKB-UniRule"/>
</dbReference>
<feature type="transmembrane region" description="Helical" evidence="7">
    <location>
        <begin position="371"/>
        <end position="393"/>
    </location>
</feature>
<dbReference type="InterPro" id="IPR010227">
    <property type="entry name" value="NADH_Q_OxRdtase_chainM/4"/>
</dbReference>
<proteinExistence type="inferred from homology"/>
<feature type="transmembrane region" description="Helical" evidence="7">
    <location>
        <begin position="6"/>
        <end position="26"/>
    </location>
</feature>
<dbReference type="PANTHER" id="PTHR43507:SF1">
    <property type="entry name" value="NADH-UBIQUINONE OXIDOREDUCTASE CHAIN 4"/>
    <property type="match status" value="1"/>
</dbReference>
<dbReference type="GO" id="GO:0003954">
    <property type="term" value="F:NADH dehydrogenase activity"/>
    <property type="evidence" value="ECO:0007669"/>
    <property type="project" value="TreeGrafter"/>
</dbReference>
<evidence type="ECO:0000256" key="5">
    <source>
        <dbReference type="ARBA" id="ARBA00022989"/>
    </source>
</evidence>
<accession>A0A4P8NP98</accession>
<dbReference type="EMBL" id="MK292667">
    <property type="protein sequence ID" value="QCQ69083.1"/>
    <property type="molecule type" value="Genomic_DNA"/>
</dbReference>
<reference evidence="9" key="1">
    <citation type="journal article" date="2018" name="BMC Evol. Biol.">
        <title>The linear mitochondrial genome of the quarantine chytrid Synchytrium endobioticum; insights into the evolution and recent history of an obligate biotrophic plant pathogen.</title>
        <authorList>
            <person name="van de Vossenberg B.T.L.H."/>
            <person name="Brankovics B."/>
            <person name="Nguyen H.D.T."/>
            <person name="van Gent-Pelzer M.P.E."/>
            <person name="Smith D."/>
            <person name="Dadej K."/>
            <person name="Przetakiewicz J."/>
            <person name="Kreuze J.F."/>
            <person name="Boerma M."/>
            <person name="van Leeuwen G.C.M."/>
            <person name="Andre Levesque C."/>
            <person name="van der Lee T.A.J."/>
        </authorList>
    </citation>
    <scope>NUCLEOTIDE SEQUENCE</scope>
    <source>
        <strain evidence="9">Stara13</strain>
    </source>
</reference>
<protein>
    <recommendedName>
        <fullName evidence="7">NADH-ubiquinone oxidoreductase chain 4</fullName>
        <ecNumber evidence="7">7.1.1.2</ecNumber>
    </recommendedName>
</protein>